<dbReference type="AlphaFoldDB" id="B0DD96"/>
<dbReference type="Proteomes" id="UP000001194">
    <property type="component" value="Unassembled WGS sequence"/>
</dbReference>
<keyword evidence="2" id="KW-1185">Reference proteome</keyword>
<gene>
    <name evidence="1" type="ORF">LACBIDRAFT_298632</name>
</gene>
<dbReference type="GeneID" id="6077552"/>
<evidence type="ECO:0000313" key="2">
    <source>
        <dbReference type="Proteomes" id="UP000001194"/>
    </source>
</evidence>
<organism evidence="2">
    <name type="scientific">Laccaria bicolor (strain S238N-H82 / ATCC MYA-4686)</name>
    <name type="common">Bicoloured deceiver</name>
    <name type="synonym">Laccaria laccata var. bicolor</name>
    <dbReference type="NCBI Taxonomy" id="486041"/>
    <lineage>
        <taxon>Eukaryota</taxon>
        <taxon>Fungi</taxon>
        <taxon>Dikarya</taxon>
        <taxon>Basidiomycota</taxon>
        <taxon>Agaricomycotina</taxon>
        <taxon>Agaricomycetes</taxon>
        <taxon>Agaricomycetidae</taxon>
        <taxon>Agaricales</taxon>
        <taxon>Agaricineae</taxon>
        <taxon>Hydnangiaceae</taxon>
        <taxon>Laccaria</taxon>
    </lineage>
</organism>
<dbReference type="HOGENOM" id="CLU_2606439_0_0_1"/>
<dbReference type="OrthoDB" id="10415918at2759"/>
<dbReference type="EMBL" id="DS547104">
    <property type="protein sequence ID" value="EDR07570.1"/>
    <property type="molecule type" value="Genomic_DNA"/>
</dbReference>
<protein>
    <submittedName>
        <fullName evidence="1">Predicted protein</fullName>
    </submittedName>
</protein>
<dbReference type="KEGG" id="lbc:LACBIDRAFT_298632"/>
<reference evidence="1 2" key="1">
    <citation type="journal article" date="2008" name="Nature">
        <title>The genome of Laccaria bicolor provides insights into mycorrhizal symbiosis.</title>
        <authorList>
            <person name="Martin F."/>
            <person name="Aerts A."/>
            <person name="Ahren D."/>
            <person name="Brun A."/>
            <person name="Danchin E.G.J."/>
            <person name="Duchaussoy F."/>
            <person name="Gibon J."/>
            <person name="Kohler A."/>
            <person name="Lindquist E."/>
            <person name="Pereda V."/>
            <person name="Salamov A."/>
            <person name="Shapiro H.J."/>
            <person name="Wuyts J."/>
            <person name="Blaudez D."/>
            <person name="Buee M."/>
            <person name="Brokstein P."/>
            <person name="Canbaeck B."/>
            <person name="Cohen D."/>
            <person name="Courty P.E."/>
            <person name="Coutinho P.M."/>
            <person name="Delaruelle C."/>
            <person name="Detter J.C."/>
            <person name="Deveau A."/>
            <person name="DiFazio S."/>
            <person name="Duplessis S."/>
            <person name="Fraissinet-Tachet L."/>
            <person name="Lucic E."/>
            <person name="Frey-Klett P."/>
            <person name="Fourrey C."/>
            <person name="Feussner I."/>
            <person name="Gay G."/>
            <person name="Grimwood J."/>
            <person name="Hoegger P.J."/>
            <person name="Jain P."/>
            <person name="Kilaru S."/>
            <person name="Labbe J."/>
            <person name="Lin Y.C."/>
            <person name="Legue V."/>
            <person name="Le Tacon F."/>
            <person name="Marmeisse R."/>
            <person name="Melayah D."/>
            <person name="Montanini B."/>
            <person name="Muratet M."/>
            <person name="Nehls U."/>
            <person name="Niculita-Hirzel H."/>
            <person name="Oudot-Le Secq M.P."/>
            <person name="Peter M."/>
            <person name="Quesneville H."/>
            <person name="Rajashekar B."/>
            <person name="Reich M."/>
            <person name="Rouhier N."/>
            <person name="Schmutz J."/>
            <person name="Yin T."/>
            <person name="Chalot M."/>
            <person name="Henrissat B."/>
            <person name="Kuees U."/>
            <person name="Lucas S."/>
            <person name="Van de Peer Y."/>
            <person name="Podila G.K."/>
            <person name="Polle A."/>
            <person name="Pukkila P.J."/>
            <person name="Richardson P.M."/>
            <person name="Rouze P."/>
            <person name="Sanders I.R."/>
            <person name="Stajich J.E."/>
            <person name="Tunlid A."/>
            <person name="Tuskan G."/>
            <person name="Grigoriev I.V."/>
        </authorList>
    </citation>
    <scope>NUCLEOTIDE SEQUENCE [LARGE SCALE GENOMIC DNA]</scope>
    <source>
        <strain evidence="2">S238N-H82 / ATCC MYA-4686</strain>
    </source>
</reference>
<dbReference type="InParanoid" id="B0DD96"/>
<name>B0DD96_LACBS</name>
<dbReference type="RefSeq" id="XP_001881962.1">
    <property type="nucleotide sequence ID" value="XM_001881927.1"/>
</dbReference>
<proteinExistence type="predicted"/>
<evidence type="ECO:0000313" key="1">
    <source>
        <dbReference type="EMBL" id="EDR07570.1"/>
    </source>
</evidence>
<sequence>METTKLDEEEVKNSMNIHESLSRIVNQENSQATTQYALFPLPPSSALVGISLEPETEAKKMARVAKESMRVISGECREQ</sequence>
<accession>B0DD96</accession>